<gene>
    <name evidence="1" type="ORF">PF010_g6703</name>
</gene>
<reference evidence="1 2" key="1">
    <citation type="submission" date="2018-09" db="EMBL/GenBank/DDBJ databases">
        <title>Genomic investigation of the strawberry pathogen Phytophthora fragariae indicates pathogenicity is determined by transcriptional variation in three key races.</title>
        <authorList>
            <person name="Adams T.M."/>
            <person name="Armitage A.D."/>
            <person name="Sobczyk M.K."/>
            <person name="Bates H.J."/>
            <person name="Dunwell J.M."/>
            <person name="Nellist C.F."/>
            <person name="Harrison R.J."/>
        </authorList>
    </citation>
    <scope>NUCLEOTIDE SEQUENCE [LARGE SCALE GENOMIC DNA]</scope>
    <source>
        <strain evidence="1 2">ONT-3</strain>
    </source>
</reference>
<protein>
    <submittedName>
        <fullName evidence="1">Uncharacterized protein</fullName>
    </submittedName>
</protein>
<name>A0A6G0LK84_9STRA</name>
<dbReference type="AlphaFoldDB" id="A0A6G0LK84"/>
<dbReference type="Proteomes" id="UP000488956">
    <property type="component" value="Unassembled WGS sequence"/>
</dbReference>
<accession>A0A6G0LK84</accession>
<evidence type="ECO:0000313" key="1">
    <source>
        <dbReference type="EMBL" id="KAE9122574.1"/>
    </source>
</evidence>
<comment type="caution">
    <text evidence="1">The sequence shown here is derived from an EMBL/GenBank/DDBJ whole genome shotgun (WGS) entry which is preliminary data.</text>
</comment>
<organism evidence="1 2">
    <name type="scientific">Phytophthora fragariae</name>
    <dbReference type="NCBI Taxonomy" id="53985"/>
    <lineage>
        <taxon>Eukaryota</taxon>
        <taxon>Sar</taxon>
        <taxon>Stramenopiles</taxon>
        <taxon>Oomycota</taxon>
        <taxon>Peronosporomycetes</taxon>
        <taxon>Peronosporales</taxon>
        <taxon>Peronosporaceae</taxon>
        <taxon>Phytophthora</taxon>
    </lineage>
</organism>
<evidence type="ECO:0000313" key="2">
    <source>
        <dbReference type="Proteomes" id="UP000488956"/>
    </source>
</evidence>
<sequence>MSYVFVSALTSSASSILRRLTLDTILEGKEGGAISQNCSYWLDSSCTLLFVNSSWVSTYSTPWIKYKTLGLNLMFDLPRL</sequence>
<dbReference type="EMBL" id="QXFX01000273">
    <property type="protein sequence ID" value="KAE9122574.1"/>
    <property type="molecule type" value="Genomic_DNA"/>
</dbReference>
<proteinExistence type="predicted"/>